<comment type="cofactor">
    <cofactor evidence="1">
        <name>pyridoxal 5'-phosphate</name>
        <dbReference type="ChEBI" id="CHEBI:597326"/>
    </cofactor>
</comment>
<evidence type="ECO:0000313" key="18">
    <source>
        <dbReference type="Proteomes" id="UP000197068"/>
    </source>
</evidence>
<dbReference type="PANTHER" id="PTHR11825">
    <property type="entry name" value="SUBGROUP IIII AMINOTRANSFERASE"/>
    <property type="match status" value="1"/>
</dbReference>
<evidence type="ECO:0000256" key="9">
    <source>
        <dbReference type="ARBA" id="ARBA00022576"/>
    </source>
</evidence>
<evidence type="ECO:0000256" key="16">
    <source>
        <dbReference type="ARBA" id="ARBA00049229"/>
    </source>
</evidence>
<comment type="similarity">
    <text evidence="6">Belongs to the class-IV pyridoxal-phosphate-dependent aminotransferase family.</text>
</comment>
<dbReference type="NCBIfam" id="NF009897">
    <property type="entry name" value="PRK13357.1"/>
    <property type="match status" value="1"/>
</dbReference>
<dbReference type="Gene3D" id="3.30.470.10">
    <property type="match status" value="1"/>
</dbReference>
<dbReference type="Proteomes" id="UP000197068">
    <property type="component" value="Unassembled WGS sequence"/>
</dbReference>
<dbReference type="NCBIfam" id="TIGR01123">
    <property type="entry name" value="ilvE_II"/>
    <property type="match status" value="1"/>
</dbReference>
<dbReference type="Gene3D" id="3.20.10.10">
    <property type="entry name" value="D-amino Acid Aminotransferase, subunit A, domain 2"/>
    <property type="match status" value="1"/>
</dbReference>
<name>A0ABQ0MZ95_9GAMM</name>
<dbReference type="InterPro" id="IPR001544">
    <property type="entry name" value="Aminotrans_IV"/>
</dbReference>
<proteinExistence type="inferred from homology"/>
<comment type="pathway">
    <text evidence="5">Amino-acid biosynthesis; L-leucine biosynthesis; L-leucine from 3-methyl-2-oxobutanoate: step 4/4.</text>
</comment>
<keyword evidence="10" id="KW-0028">Amino-acid biosynthesis</keyword>
<accession>A0ABQ0MZ95</accession>
<comment type="function">
    <text evidence="2">Acts on leucine, isoleucine and valine.</text>
</comment>
<evidence type="ECO:0000256" key="3">
    <source>
        <dbReference type="ARBA" id="ARBA00004824"/>
    </source>
</evidence>
<evidence type="ECO:0000256" key="15">
    <source>
        <dbReference type="ARBA" id="ARBA00048798"/>
    </source>
</evidence>
<keyword evidence="13" id="KW-0100">Branched-chain amino acid biosynthesis</keyword>
<evidence type="ECO:0000256" key="11">
    <source>
        <dbReference type="ARBA" id="ARBA00022679"/>
    </source>
</evidence>
<evidence type="ECO:0000256" key="13">
    <source>
        <dbReference type="ARBA" id="ARBA00023304"/>
    </source>
</evidence>
<evidence type="ECO:0000256" key="4">
    <source>
        <dbReference type="ARBA" id="ARBA00004931"/>
    </source>
</evidence>
<comment type="catalytic activity">
    <reaction evidence="16">
        <text>L-leucine + 2-oxoglutarate = 4-methyl-2-oxopentanoate + L-glutamate</text>
        <dbReference type="Rhea" id="RHEA:18321"/>
        <dbReference type="ChEBI" id="CHEBI:16810"/>
        <dbReference type="ChEBI" id="CHEBI:17865"/>
        <dbReference type="ChEBI" id="CHEBI:29985"/>
        <dbReference type="ChEBI" id="CHEBI:57427"/>
        <dbReference type="EC" id="2.6.1.42"/>
    </reaction>
</comment>
<reference evidence="17 18" key="1">
    <citation type="submission" date="2017-06" db="EMBL/GenBank/DDBJ databases">
        <title>Whole Genome Sequences of Colwellia marinimaniae MTCD1.</title>
        <authorList>
            <person name="Kusumoto H."/>
            <person name="Inoue M."/>
            <person name="Tanikawa K."/>
            <person name="Maeji H."/>
            <person name="Cameron J.H."/>
            <person name="Bartlett D.H."/>
        </authorList>
    </citation>
    <scope>NUCLEOTIDE SEQUENCE [LARGE SCALE GENOMIC DNA]</scope>
    <source>
        <strain evidence="17 18">MTCD1</strain>
    </source>
</reference>
<dbReference type="InterPro" id="IPR043131">
    <property type="entry name" value="BCAT-like_N"/>
</dbReference>
<dbReference type="InterPro" id="IPR036038">
    <property type="entry name" value="Aminotransferase-like"/>
</dbReference>
<dbReference type="PANTHER" id="PTHR11825:SF44">
    <property type="entry name" value="BRANCHED-CHAIN-AMINO-ACID AMINOTRANSFERASE"/>
    <property type="match status" value="1"/>
</dbReference>
<organism evidence="17 18">
    <name type="scientific">Colwellia marinimaniae</name>
    <dbReference type="NCBI Taxonomy" id="1513592"/>
    <lineage>
        <taxon>Bacteria</taxon>
        <taxon>Pseudomonadati</taxon>
        <taxon>Pseudomonadota</taxon>
        <taxon>Gammaproteobacteria</taxon>
        <taxon>Alteromonadales</taxon>
        <taxon>Colwelliaceae</taxon>
        <taxon>Colwellia</taxon>
    </lineage>
</organism>
<keyword evidence="12" id="KW-0663">Pyridoxal phosphate</keyword>
<evidence type="ECO:0000256" key="12">
    <source>
        <dbReference type="ARBA" id="ARBA00022898"/>
    </source>
</evidence>
<dbReference type="GO" id="GO:0008483">
    <property type="term" value="F:transaminase activity"/>
    <property type="evidence" value="ECO:0007669"/>
    <property type="project" value="UniProtKB-KW"/>
</dbReference>
<dbReference type="SUPFAM" id="SSF56752">
    <property type="entry name" value="D-aminoacid aminotransferase-like PLP-dependent enzymes"/>
    <property type="match status" value="1"/>
</dbReference>
<keyword evidence="18" id="KW-1185">Reference proteome</keyword>
<dbReference type="EC" id="2.6.1.42" evidence="7"/>
<dbReference type="InterPro" id="IPR005786">
    <property type="entry name" value="B_amino_transII"/>
</dbReference>
<comment type="pathway">
    <text evidence="3">Amino-acid biosynthesis; L-isoleucine biosynthesis; L-isoleucine from 2-oxobutanoate: step 4/4.</text>
</comment>
<keyword evidence="11" id="KW-0808">Transferase</keyword>
<evidence type="ECO:0000256" key="7">
    <source>
        <dbReference type="ARBA" id="ARBA00013053"/>
    </source>
</evidence>
<evidence type="ECO:0000256" key="14">
    <source>
        <dbReference type="ARBA" id="ARBA00048212"/>
    </source>
</evidence>
<comment type="catalytic activity">
    <reaction evidence="14">
        <text>L-valine + 2-oxoglutarate = 3-methyl-2-oxobutanoate + L-glutamate</text>
        <dbReference type="Rhea" id="RHEA:24813"/>
        <dbReference type="ChEBI" id="CHEBI:11851"/>
        <dbReference type="ChEBI" id="CHEBI:16810"/>
        <dbReference type="ChEBI" id="CHEBI:29985"/>
        <dbReference type="ChEBI" id="CHEBI:57762"/>
        <dbReference type="EC" id="2.6.1.42"/>
    </reaction>
</comment>
<protein>
    <recommendedName>
        <fullName evidence="8">Branched-chain-amino-acid aminotransferase</fullName>
        <ecNumber evidence="7">2.6.1.42</ecNumber>
    </recommendedName>
</protein>
<dbReference type="Pfam" id="PF01063">
    <property type="entry name" value="Aminotran_4"/>
    <property type="match status" value="1"/>
</dbReference>
<sequence length="354" mass="38801">MSIEIKALAPAQRNSCPKEYSFGATFSDHMFTQEFDEGKGWHDALISPYHALTLDPSAAVFHYSQEIFEGLKAYRKPDGGINLFRPLDNIKRFNRSAERMVMPKVDEALHLDAIKSLVQLDQAWVPNEQGASLYIRPTMIATTAKLGLGASTSYCHFIITGPAGSYFSGGLTPISVYVADELRRAVKGGVGEAKTGGNYAASLYASEEVKKQGYSQVLWLDAIEGKYIEEVGAMNICFVYEGKHIYTPELSGSILPGITRDSILKIAPTLGYEITEMYLDIETVLQDIKSGKITEVFGCGTAAVISPVGKLGFKGEDFVINDNQTGPVAKALYDELTGIQYGTREDKFGWIESL</sequence>
<dbReference type="InterPro" id="IPR033939">
    <property type="entry name" value="BCAT_family"/>
</dbReference>
<evidence type="ECO:0000256" key="8">
    <source>
        <dbReference type="ARBA" id="ARBA00018179"/>
    </source>
</evidence>
<evidence type="ECO:0000256" key="6">
    <source>
        <dbReference type="ARBA" id="ARBA00009320"/>
    </source>
</evidence>
<dbReference type="PIRSF" id="PIRSF006468">
    <property type="entry name" value="BCAT1"/>
    <property type="match status" value="1"/>
</dbReference>
<dbReference type="CDD" id="cd01557">
    <property type="entry name" value="BCAT_beta_family"/>
    <property type="match status" value="1"/>
</dbReference>
<comment type="caution">
    <text evidence="17">The sequence shown here is derived from an EMBL/GenBank/DDBJ whole genome shotgun (WGS) entry which is preliminary data.</text>
</comment>
<comment type="pathway">
    <text evidence="4">Amino-acid biosynthesis; L-valine biosynthesis; L-valine from pyruvate: step 4/4.</text>
</comment>
<gene>
    <name evidence="17" type="primary">ilvE</name>
    <name evidence="17" type="ORF">MTCD1_03320</name>
</gene>
<dbReference type="RefSeq" id="WP_057180945.1">
    <property type="nucleotide sequence ID" value="NZ_BDQM01000041.1"/>
</dbReference>
<evidence type="ECO:0000256" key="1">
    <source>
        <dbReference type="ARBA" id="ARBA00001933"/>
    </source>
</evidence>
<evidence type="ECO:0000313" key="17">
    <source>
        <dbReference type="EMBL" id="GAW97680.1"/>
    </source>
</evidence>
<evidence type="ECO:0000256" key="5">
    <source>
        <dbReference type="ARBA" id="ARBA00005072"/>
    </source>
</evidence>
<evidence type="ECO:0000256" key="10">
    <source>
        <dbReference type="ARBA" id="ARBA00022605"/>
    </source>
</evidence>
<evidence type="ECO:0000256" key="2">
    <source>
        <dbReference type="ARBA" id="ARBA00003109"/>
    </source>
</evidence>
<keyword evidence="9 17" id="KW-0032">Aminotransferase</keyword>
<dbReference type="InterPro" id="IPR043132">
    <property type="entry name" value="BCAT-like_C"/>
</dbReference>
<comment type="catalytic activity">
    <reaction evidence="15">
        <text>L-isoleucine + 2-oxoglutarate = (S)-3-methyl-2-oxopentanoate + L-glutamate</text>
        <dbReference type="Rhea" id="RHEA:24801"/>
        <dbReference type="ChEBI" id="CHEBI:16810"/>
        <dbReference type="ChEBI" id="CHEBI:29985"/>
        <dbReference type="ChEBI" id="CHEBI:35146"/>
        <dbReference type="ChEBI" id="CHEBI:58045"/>
        <dbReference type="EC" id="2.6.1.42"/>
    </reaction>
</comment>
<dbReference type="EMBL" id="BDQM01000041">
    <property type="protein sequence ID" value="GAW97680.1"/>
    <property type="molecule type" value="Genomic_DNA"/>
</dbReference>